<dbReference type="GO" id="GO:0043041">
    <property type="term" value="P:amino acid activation for nonribosomal peptide biosynthetic process"/>
    <property type="evidence" value="ECO:0007669"/>
    <property type="project" value="TreeGrafter"/>
</dbReference>
<dbReference type="EMBL" id="MU251724">
    <property type="protein sequence ID" value="KAG9229871.1"/>
    <property type="molecule type" value="Genomic_DNA"/>
</dbReference>
<dbReference type="Proteomes" id="UP000824998">
    <property type="component" value="Unassembled WGS sequence"/>
</dbReference>
<dbReference type="InterPro" id="IPR045851">
    <property type="entry name" value="AMP-bd_C_sf"/>
</dbReference>
<dbReference type="GO" id="GO:0005737">
    <property type="term" value="C:cytoplasm"/>
    <property type="evidence" value="ECO:0007669"/>
    <property type="project" value="TreeGrafter"/>
</dbReference>
<dbReference type="PANTHER" id="PTHR45527">
    <property type="entry name" value="NONRIBOSOMAL PEPTIDE SYNTHETASE"/>
    <property type="match status" value="1"/>
</dbReference>
<dbReference type="OrthoDB" id="416786at2759"/>
<dbReference type="GO" id="GO:0044550">
    <property type="term" value="P:secondary metabolite biosynthetic process"/>
    <property type="evidence" value="ECO:0007669"/>
    <property type="project" value="TreeGrafter"/>
</dbReference>
<dbReference type="PANTHER" id="PTHR45527:SF1">
    <property type="entry name" value="FATTY ACID SYNTHASE"/>
    <property type="match status" value="1"/>
</dbReference>
<dbReference type="AlphaFoldDB" id="A0A9P7YAS2"/>
<evidence type="ECO:0000313" key="2">
    <source>
        <dbReference type="Proteomes" id="UP000824998"/>
    </source>
</evidence>
<reference evidence="1" key="1">
    <citation type="journal article" date="2021" name="IMA Fungus">
        <title>Genomic characterization of three marine fungi, including Emericellopsis atlantica sp. nov. with signatures of a generalist lifestyle and marine biomass degradation.</title>
        <authorList>
            <person name="Hagestad O.C."/>
            <person name="Hou L."/>
            <person name="Andersen J.H."/>
            <person name="Hansen E.H."/>
            <person name="Altermark B."/>
            <person name="Li C."/>
            <person name="Kuhnert E."/>
            <person name="Cox R.J."/>
            <person name="Crous P.W."/>
            <person name="Spatafora J.W."/>
            <person name="Lail K."/>
            <person name="Amirebrahimi M."/>
            <person name="Lipzen A."/>
            <person name="Pangilinan J."/>
            <person name="Andreopoulos W."/>
            <person name="Hayes R.D."/>
            <person name="Ng V."/>
            <person name="Grigoriev I.V."/>
            <person name="Jackson S.A."/>
            <person name="Sutton T.D.S."/>
            <person name="Dobson A.D.W."/>
            <person name="Rama T."/>
        </authorList>
    </citation>
    <scope>NUCLEOTIDE SEQUENCE</scope>
    <source>
        <strain evidence="1">TRa018bII</strain>
    </source>
</reference>
<evidence type="ECO:0000313" key="1">
    <source>
        <dbReference type="EMBL" id="KAG9229871.1"/>
    </source>
</evidence>
<protein>
    <submittedName>
        <fullName evidence="1">Uncharacterized protein</fullName>
    </submittedName>
</protein>
<dbReference type="Gene3D" id="3.30.300.30">
    <property type="match status" value="1"/>
</dbReference>
<name>A0A9P7YAS2_9HELO</name>
<dbReference type="SUPFAM" id="SSF56801">
    <property type="entry name" value="Acetyl-CoA synthetase-like"/>
    <property type="match status" value="1"/>
</dbReference>
<accession>A0A9P7YAS2</accession>
<dbReference type="GO" id="GO:0031177">
    <property type="term" value="F:phosphopantetheine binding"/>
    <property type="evidence" value="ECO:0007669"/>
    <property type="project" value="TreeGrafter"/>
</dbReference>
<organism evidence="1 2">
    <name type="scientific">Amylocarpus encephaloides</name>
    <dbReference type="NCBI Taxonomy" id="45428"/>
    <lineage>
        <taxon>Eukaryota</taxon>
        <taxon>Fungi</taxon>
        <taxon>Dikarya</taxon>
        <taxon>Ascomycota</taxon>
        <taxon>Pezizomycotina</taxon>
        <taxon>Leotiomycetes</taxon>
        <taxon>Helotiales</taxon>
        <taxon>Helotiales incertae sedis</taxon>
        <taxon>Amylocarpus</taxon>
    </lineage>
</organism>
<comment type="caution">
    <text evidence="1">The sequence shown here is derived from an EMBL/GenBank/DDBJ whole genome shotgun (WGS) entry which is preliminary data.</text>
</comment>
<keyword evidence="2" id="KW-1185">Reference proteome</keyword>
<gene>
    <name evidence="1" type="ORF">BJ875DRAFT_521712</name>
</gene>
<proteinExistence type="predicted"/>
<sequence>MALITKDVKDVKDAYTRPVTLSPTADGSLNFIGRKDAQTKINGQRLELGDVEHNLVACINADPSEKVAAEGLTPRDSDKPMLVAFVQSSQHVDVRRKMIGLQDRLDAPGGVRITFRPPN</sequence>